<feature type="chain" id="PRO_5042148526" description="Secreted protein" evidence="2">
    <location>
        <begin position="27"/>
        <end position="68"/>
    </location>
</feature>
<feature type="non-terminal residue" evidence="3">
    <location>
        <position position="1"/>
    </location>
</feature>
<evidence type="ECO:0000313" key="3">
    <source>
        <dbReference type="EMBL" id="CAK5267991.1"/>
    </source>
</evidence>
<dbReference type="AlphaFoldDB" id="A0AAD2H2G2"/>
<gene>
    <name evidence="3" type="ORF">MYCIT1_LOCUS10959</name>
</gene>
<proteinExistence type="predicted"/>
<evidence type="ECO:0000256" key="1">
    <source>
        <dbReference type="SAM" id="MobiDB-lite"/>
    </source>
</evidence>
<sequence length="68" mass="7500">THCCPSFSSYTRVPLLLLLFQHSVHHLSTKYHAFDEPFVTNARQESGSYGMTKAAQAGKDRGVESGCV</sequence>
<evidence type="ECO:0000313" key="4">
    <source>
        <dbReference type="Proteomes" id="UP001295794"/>
    </source>
</evidence>
<feature type="region of interest" description="Disordered" evidence="1">
    <location>
        <begin position="45"/>
        <end position="68"/>
    </location>
</feature>
<feature type="signal peptide" evidence="2">
    <location>
        <begin position="1"/>
        <end position="26"/>
    </location>
</feature>
<keyword evidence="2" id="KW-0732">Signal</keyword>
<dbReference type="Proteomes" id="UP001295794">
    <property type="component" value="Unassembled WGS sequence"/>
</dbReference>
<comment type="caution">
    <text evidence="3">The sequence shown here is derived from an EMBL/GenBank/DDBJ whole genome shotgun (WGS) entry which is preliminary data.</text>
</comment>
<protein>
    <recommendedName>
        <fullName evidence="5">Secreted protein</fullName>
    </recommendedName>
</protein>
<dbReference type="EMBL" id="CAVNYO010000136">
    <property type="protein sequence ID" value="CAK5267991.1"/>
    <property type="molecule type" value="Genomic_DNA"/>
</dbReference>
<keyword evidence="4" id="KW-1185">Reference proteome</keyword>
<evidence type="ECO:0008006" key="5">
    <source>
        <dbReference type="Google" id="ProtNLM"/>
    </source>
</evidence>
<reference evidence="3" key="1">
    <citation type="submission" date="2023-11" db="EMBL/GenBank/DDBJ databases">
        <authorList>
            <person name="De Vega J J."/>
            <person name="De Vega J J."/>
        </authorList>
    </citation>
    <scope>NUCLEOTIDE SEQUENCE</scope>
</reference>
<evidence type="ECO:0000256" key="2">
    <source>
        <dbReference type="SAM" id="SignalP"/>
    </source>
</evidence>
<organism evidence="3 4">
    <name type="scientific">Mycena citricolor</name>
    <dbReference type="NCBI Taxonomy" id="2018698"/>
    <lineage>
        <taxon>Eukaryota</taxon>
        <taxon>Fungi</taxon>
        <taxon>Dikarya</taxon>
        <taxon>Basidiomycota</taxon>
        <taxon>Agaricomycotina</taxon>
        <taxon>Agaricomycetes</taxon>
        <taxon>Agaricomycetidae</taxon>
        <taxon>Agaricales</taxon>
        <taxon>Marasmiineae</taxon>
        <taxon>Mycenaceae</taxon>
        <taxon>Mycena</taxon>
    </lineage>
</organism>
<name>A0AAD2H2G2_9AGAR</name>
<feature type="compositionally biased region" description="Basic and acidic residues" evidence="1">
    <location>
        <begin position="58"/>
        <end position="68"/>
    </location>
</feature>
<accession>A0AAD2H2G2</accession>